<dbReference type="Proteomes" id="UP000193570">
    <property type="component" value="Unassembled WGS sequence"/>
</dbReference>
<evidence type="ECO:0000313" key="1">
    <source>
        <dbReference type="EMBL" id="SLN19971.1"/>
    </source>
</evidence>
<dbReference type="AlphaFoldDB" id="A0A1X6YG24"/>
<proteinExistence type="predicted"/>
<name>A0A1X6YG24_9RHOB</name>
<dbReference type="OrthoDB" id="7630456at2"/>
<sequence length="138" mass="15058">MSVDLAVQIAIRLRLAASTALTDLVPETSILDRNSTPAPRPSIVIGEAQIVDEGSSIARTRSRVYHTLHVWKTEPSREGVKQIMAAARHAIQSERLYLGDGLHCIDWRVSSMRAMSDPDGESSHGIMVVDCLAEEVAP</sequence>
<dbReference type="RefSeq" id="WP_085790429.1">
    <property type="nucleotide sequence ID" value="NZ_FWFK01000001.1"/>
</dbReference>
<dbReference type="InterPro" id="IPR053745">
    <property type="entry name" value="Viral_Tail_Comp_sf"/>
</dbReference>
<keyword evidence="2" id="KW-1185">Reference proteome</keyword>
<dbReference type="InterPro" id="IPR021508">
    <property type="entry name" value="Gp17-like"/>
</dbReference>
<gene>
    <name evidence="1" type="ORF">ROJ8625_00702</name>
</gene>
<organism evidence="1 2">
    <name type="scientific">Roseivivax jejudonensis</name>
    <dbReference type="NCBI Taxonomy" id="1529041"/>
    <lineage>
        <taxon>Bacteria</taxon>
        <taxon>Pseudomonadati</taxon>
        <taxon>Pseudomonadota</taxon>
        <taxon>Alphaproteobacteria</taxon>
        <taxon>Rhodobacterales</taxon>
        <taxon>Roseobacteraceae</taxon>
        <taxon>Roseivivax</taxon>
    </lineage>
</organism>
<accession>A0A1X6YG24</accession>
<evidence type="ECO:0000313" key="2">
    <source>
        <dbReference type="Proteomes" id="UP000193570"/>
    </source>
</evidence>
<dbReference type="EMBL" id="FWFK01000001">
    <property type="protein sequence ID" value="SLN19971.1"/>
    <property type="molecule type" value="Genomic_DNA"/>
</dbReference>
<dbReference type="Gene3D" id="3.30.2000.30">
    <property type="match status" value="1"/>
</dbReference>
<reference evidence="1 2" key="1">
    <citation type="submission" date="2017-03" db="EMBL/GenBank/DDBJ databases">
        <authorList>
            <person name="Afonso C.L."/>
            <person name="Miller P.J."/>
            <person name="Scott M.A."/>
            <person name="Spackman E."/>
            <person name="Goraichik I."/>
            <person name="Dimitrov K.M."/>
            <person name="Suarez D.L."/>
            <person name="Swayne D.E."/>
        </authorList>
    </citation>
    <scope>NUCLEOTIDE SEQUENCE [LARGE SCALE GENOMIC DNA]</scope>
    <source>
        <strain evidence="1 2">CECT 8625</strain>
    </source>
</reference>
<protein>
    <recommendedName>
        <fullName evidence="3">DUF3168 domain-containing protein</fullName>
    </recommendedName>
</protein>
<evidence type="ECO:0008006" key="3">
    <source>
        <dbReference type="Google" id="ProtNLM"/>
    </source>
</evidence>
<dbReference type="Pfam" id="PF11367">
    <property type="entry name" value="Tail_completion_gp17"/>
    <property type="match status" value="1"/>
</dbReference>